<reference evidence="1" key="1">
    <citation type="journal article" date="2019" name="G3 (Bethesda)">
        <title>Genome Assemblies of Two Rare Opportunistic Yeast Pathogens: Diutina rugosa (syn. Candida rugosa) and Trichomonascus ciferrii (syn. Candida ciferrii).</title>
        <authorList>
            <person name="Mixao V."/>
            <person name="Saus E."/>
            <person name="Hansen A.P."/>
            <person name="Lass-Florl C."/>
            <person name="Gabaldon T."/>
        </authorList>
    </citation>
    <scope>NUCLEOTIDE SEQUENCE</scope>
    <source>
        <strain evidence="1">CBS 4856</strain>
    </source>
</reference>
<evidence type="ECO:0000313" key="1">
    <source>
        <dbReference type="EMBL" id="KAA8897230.1"/>
    </source>
</evidence>
<dbReference type="AlphaFoldDB" id="A0A642UDP8"/>
<gene>
    <name evidence="1" type="ORF">TRICI_006769</name>
</gene>
<dbReference type="Proteomes" id="UP000761534">
    <property type="component" value="Unassembled WGS sequence"/>
</dbReference>
<dbReference type="VEuPathDB" id="FungiDB:TRICI_006769"/>
<evidence type="ECO:0000313" key="2">
    <source>
        <dbReference type="Proteomes" id="UP000761534"/>
    </source>
</evidence>
<dbReference type="EMBL" id="SWFS01000568">
    <property type="protein sequence ID" value="KAA8897230.1"/>
    <property type="molecule type" value="Genomic_DNA"/>
</dbReference>
<accession>A0A642UDP8</accession>
<comment type="caution">
    <text evidence="1">The sequence shown here is derived from an EMBL/GenBank/DDBJ whole genome shotgun (WGS) entry which is preliminary data.</text>
</comment>
<keyword evidence="2" id="KW-1185">Reference proteome</keyword>
<name>A0A642UDP8_9ASCO</name>
<protein>
    <submittedName>
        <fullName evidence="1">Uncharacterized protein</fullName>
    </submittedName>
</protein>
<organism evidence="1 2">
    <name type="scientific">Trichomonascus ciferrii</name>
    <dbReference type="NCBI Taxonomy" id="44093"/>
    <lineage>
        <taxon>Eukaryota</taxon>
        <taxon>Fungi</taxon>
        <taxon>Dikarya</taxon>
        <taxon>Ascomycota</taxon>
        <taxon>Saccharomycotina</taxon>
        <taxon>Dipodascomycetes</taxon>
        <taxon>Dipodascales</taxon>
        <taxon>Trichomonascaceae</taxon>
        <taxon>Trichomonascus</taxon>
        <taxon>Trichomonascus ciferrii complex</taxon>
    </lineage>
</organism>
<proteinExistence type="predicted"/>
<sequence length="423" mass="48434">MCGIRGYFVENEDCLQEEEQVTGSSLTFGVHRKGGKVSSFKDLYSAVKASQESVSGSTLRKETASYASSSYDEGSMCNDDDSQVIGVERESIRLPAKEVKINSANLCPDKFVGNIEWPQGSLSLAAVEATFWVQRLYRLTLKDRNKREQLFNYFYSIYISSGHGYDPHKCMPDLNTIQTCTRRLLLKQVCLQFERLVRELDNSLISADEMGRVEQAVEAVCVELSRYRKIKTFGGTQSVKLESIDINSTMKNTVWTKLSKYVKNCLSSNPDNTVKKLKTLEQTVWKGCESNRSISTYEKAIMQAQSEREFVATHGIKQAKVPCVQMYTEVNVNQVVAFLHKLAVALNRIHLLELKVAIFELLHRIHRLCIHSRSLAPAQRKCILKGLKSPIYRYQILYQEYQSHCLTYRKLKQKFYWSFIEGL</sequence>